<comment type="similarity">
    <text evidence="4">Belongs to the gamma-BBH/TMLD family.</text>
</comment>
<dbReference type="UniPathway" id="UPA00118"/>
<reference evidence="18 19" key="1">
    <citation type="journal article" date="2018" name="Genome Biol. Evol.">
        <title>Multiple Roots of Fruiting Body Formation in Amoebozoa.</title>
        <authorList>
            <person name="Hillmann F."/>
            <person name="Forbes G."/>
            <person name="Novohradska S."/>
            <person name="Ferling I."/>
            <person name="Riege K."/>
            <person name="Groth M."/>
            <person name="Westermann M."/>
            <person name="Marz M."/>
            <person name="Spaller T."/>
            <person name="Winckler T."/>
            <person name="Schaap P."/>
            <person name="Glockner G."/>
        </authorList>
    </citation>
    <scope>NUCLEOTIDE SEQUENCE [LARGE SCALE GENOMIC DNA]</scope>
    <source>
        <strain evidence="18 19">Jena</strain>
    </source>
</reference>
<dbReference type="AlphaFoldDB" id="A0A2P6MX23"/>
<evidence type="ECO:0000259" key="16">
    <source>
        <dbReference type="Pfam" id="PF02668"/>
    </source>
</evidence>
<dbReference type="FunFam" id="3.60.130.10:FF:000001">
    <property type="entry name" value="Trimethyllysine dioxygenase, mitochondrial"/>
    <property type="match status" value="1"/>
</dbReference>
<evidence type="ECO:0000256" key="6">
    <source>
        <dbReference type="ARBA" id="ARBA00022723"/>
    </source>
</evidence>
<evidence type="ECO:0000313" key="18">
    <source>
        <dbReference type="EMBL" id="PRP76233.1"/>
    </source>
</evidence>
<comment type="pathway">
    <text evidence="3">Amine and polyamine biosynthesis; carnitine biosynthesis.</text>
</comment>
<evidence type="ECO:0000256" key="2">
    <source>
        <dbReference type="ARBA" id="ARBA00001961"/>
    </source>
</evidence>
<evidence type="ECO:0000256" key="8">
    <source>
        <dbReference type="ARBA" id="ARBA00022964"/>
    </source>
</evidence>
<dbReference type="InterPro" id="IPR003819">
    <property type="entry name" value="TauD/TfdA-like"/>
</dbReference>
<dbReference type="PANTHER" id="PTHR10696">
    <property type="entry name" value="GAMMA-BUTYROBETAINE HYDROXYLASE-RELATED"/>
    <property type="match status" value="1"/>
</dbReference>
<dbReference type="Pfam" id="PF02668">
    <property type="entry name" value="TauD"/>
    <property type="match status" value="1"/>
</dbReference>
<dbReference type="InParanoid" id="A0A2P6MX23"/>
<dbReference type="PANTHER" id="PTHR10696:SF51">
    <property type="entry name" value="TRIMETHYLLYSINE DIOXYGENASE, MITOCHONDRIAL"/>
    <property type="match status" value="1"/>
</dbReference>
<gene>
    <name evidence="18" type="ORF">PROFUN_15318</name>
</gene>
<dbReference type="InterPro" id="IPR050411">
    <property type="entry name" value="AlphaKG_dependent_hydroxylases"/>
</dbReference>
<name>A0A2P6MX23_9EUKA</name>
<comment type="catalytic activity">
    <reaction evidence="15">
        <text>N(6),N(6),N(6)-trimethyl-L-lysine + 2-oxoglutarate + O2 = (3S)-3-hydroxy-N(6),N(6),N(6)-trimethyl-L-lysine + succinate + CO2</text>
        <dbReference type="Rhea" id="RHEA:14181"/>
        <dbReference type="ChEBI" id="CHEBI:15379"/>
        <dbReference type="ChEBI" id="CHEBI:16526"/>
        <dbReference type="ChEBI" id="CHEBI:16810"/>
        <dbReference type="ChEBI" id="CHEBI:30031"/>
        <dbReference type="ChEBI" id="CHEBI:58100"/>
        <dbReference type="ChEBI" id="CHEBI:141499"/>
        <dbReference type="EC" id="1.14.11.8"/>
    </reaction>
</comment>
<dbReference type="CDD" id="cd00250">
    <property type="entry name" value="CAS_like"/>
    <property type="match status" value="1"/>
</dbReference>
<sequence length="422" mass="48465">MFSRLNKSASMRSPLRLISNHIARSSVSARQTTSVVSPLATLSSSGIRVSWPEGGESHFHNIWLRDHCRCPRCLHQVTRQRLFDTFSIPDTIKPSNIDWDDQGLRIRWGESDHESNFRWPWLRSNSFTSQTPSQSIPIPSNKILWGKEIAQNPPTVSYQSVMQDGEEGIRKWLDYIDSHGFCYVTGVPVSPEKTEELAKMISHIRMTHWGGFWDFTADESRGDTAYSNLALRAHTDNTYYTEPSGLQMFHMLEFRGKGGESLLVDGFQAAKILKEKYPESYEILSTVRIPTHAAGDDGFLFQPTPNPGYPILNHGEGGELYQIRYNNDDRSTMRHLPYEQVEPFYTALKRWSAILTDVGSEYWRQLTPGTLVVFDNWRVLHGRAAFTGYRRLCGCYISWDDYQSRLKVARLKTNNKQVKDVI</sequence>
<keyword evidence="10" id="KW-0408">Iron</keyword>
<feature type="domain" description="Gamma-butyrobetaine hydroxylase-like N-terminal" evidence="17">
    <location>
        <begin position="44"/>
        <end position="123"/>
    </location>
</feature>
<dbReference type="OrthoDB" id="408743at2759"/>
<evidence type="ECO:0000313" key="19">
    <source>
        <dbReference type="Proteomes" id="UP000241769"/>
    </source>
</evidence>
<evidence type="ECO:0000256" key="1">
    <source>
        <dbReference type="ARBA" id="ARBA00001954"/>
    </source>
</evidence>
<comment type="cofactor">
    <cofactor evidence="1">
        <name>Fe(2+)</name>
        <dbReference type="ChEBI" id="CHEBI:29033"/>
    </cofactor>
</comment>
<dbReference type="Gene3D" id="3.30.2020.30">
    <property type="match status" value="1"/>
</dbReference>
<keyword evidence="9" id="KW-0560">Oxidoreductase</keyword>
<organism evidence="18 19">
    <name type="scientific">Planoprotostelium fungivorum</name>
    <dbReference type="NCBI Taxonomy" id="1890364"/>
    <lineage>
        <taxon>Eukaryota</taxon>
        <taxon>Amoebozoa</taxon>
        <taxon>Evosea</taxon>
        <taxon>Variosea</taxon>
        <taxon>Cavosteliida</taxon>
        <taxon>Cavosteliaceae</taxon>
        <taxon>Planoprotostelium</taxon>
    </lineage>
</organism>
<evidence type="ECO:0000256" key="13">
    <source>
        <dbReference type="ARBA" id="ARBA00032283"/>
    </source>
</evidence>
<keyword evidence="6" id="KW-0479">Metal-binding</keyword>
<comment type="cofactor">
    <cofactor evidence="2">
        <name>L-ascorbate</name>
        <dbReference type="ChEBI" id="CHEBI:38290"/>
    </cofactor>
</comment>
<dbReference type="GO" id="GO:0050353">
    <property type="term" value="F:trimethyllysine dioxygenase activity"/>
    <property type="evidence" value="ECO:0007669"/>
    <property type="project" value="UniProtKB-EC"/>
</dbReference>
<evidence type="ECO:0000256" key="15">
    <source>
        <dbReference type="ARBA" id="ARBA00049334"/>
    </source>
</evidence>
<keyword evidence="8" id="KW-0223">Dioxygenase</keyword>
<proteinExistence type="inferred from homology"/>
<dbReference type="GO" id="GO:0045329">
    <property type="term" value="P:carnitine biosynthetic process"/>
    <property type="evidence" value="ECO:0007669"/>
    <property type="project" value="UniProtKB-UniPathway"/>
</dbReference>
<dbReference type="EMBL" id="MDYQ01000339">
    <property type="protein sequence ID" value="PRP76233.1"/>
    <property type="molecule type" value="Genomic_DNA"/>
</dbReference>
<dbReference type="SUPFAM" id="SSF51197">
    <property type="entry name" value="Clavaminate synthase-like"/>
    <property type="match status" value="1"/>
</dbReference>
<dbReference type="InterPro" id="IPR042098">
    <property type="entry name" value="TauD-like_sf"/>
</dbReference>
<dbReference type="NCBIfam" id="TIGR02410">
    <property type="entry name" value="carnitine_TMLD"/>
    <property type="match status" value="1"/>
</dbReference>
<feature type="domain" description="TauD/TfdA-like" evidence="16">
    <location>
        <begin position="146"/>
        <end position="396"/>
    </location>
</feature>
<dbReference type="EC" id="1.14.11.8" evidence="5"/>
<dbReference type="Proteomes" id="UP000241769">
    <property type="component" value="Unassembled WGS sequence"/>
</dbReference>
<protein>
    <recommendedName>
        <fullName evidence="5">trimethyllysine dioxygenase</fullName>
        <ecNumber evidence="5">1.14.11.8</ecNumber>
    </recommendedName>
    <alternativeName>
        <fullName evidence="12">Epsilon-trimethyllysine 2-oxoglutarate dioxygenase</fullName>
    </alternativeName>
    <alternativeName>
        <fullName evidence="11">TML hydroxylase</fullName>
    </alternativeName>
    <alternativeName>
        <fullName evidence="13">TML-alpha-ketoglutarate dioxygenase</fullName>
    </alternativeName>
</protein>
<evidence type="ECO:0000256" key="14">
    <source>
        <dbReference type="ARBA" id="ARBA00046008"/>
    </source>
</evidence>
<evidence type="ECO:0000256" key="12">
    <source>
        <dbReference type="ARBA" id="ARBA00031778"/>
    </source>
</evidence>
<dbReference type="GO" id="GO:0005506">
    <property type="term" value="F:iron ion binding"/>
    <property type="evidence" value="ECO:0007669"/>
    <property type="project" value="InterPro"/>
</dbReference>
<evidence type="ECO:0000256" key="5">
    <source>
        <dbReference type="ARBA" id="ARBA00012267"/>
    </source>
</evidence>
<evidence type="ECO:0000256" key="3">
    <source>
        <dbReference type="ARBA" id="ARBA00005022"/>
    </source>
</evidence>
<dbReference type="GO" id="GO:0005739">
    <property type="term" value="C:mitochondrion"/>
    <property type="evidence" value="ECO:0007669"/>
    <property type="project" value="TreeGrafter"/>
</dbReference>
<keyword evidence="7" id="KW-0124">Carnitine biosynthesis</keyword>
<dbReference type="FunFam" id="3.30.2020.30:FF:000002">
    <property type="entry name" value="Putative gamma-butyrobetaine dioxygenase"/>
    <property type="match status" value="1"/>
</dbReference>
<evidence type="ECO:0000256" key="11">
    <source>
        <dbReference type="ARBA" id="ARBA00030363"/>
    </source>
</evidence>
<evidence type="ECO:0000259" key="17">
    <source>
        <dbReference type="Pfam" id="PF06155"/>
    </source>
</evidence>
<comment type="function">
    <text evidence="14">Converts trimethyllysine (TML) into hydroxytrimethyllysine (HTML).</text>
</comment>
<dbReference type="InterPro" id="IPR038492">
    <property type="entry name" value="GBBH-like_N_sf"/>
</dbReference>
<dbReference type="InterPro" id="IPR010376">
    <property type="entry name" value="GBBH-like_N"/>
</dbReference>
<dbReference type="Gene3D" id="3.60.130.10">
    <property type="entry name" value="Clavaminate synthase-like"/>
    <property type="match status" value="1"/>
</dbReference>
<comment type="caution">
    <text evidence="18">The sequence shown here is derived from an EMBL/GenBank/DDBJ whole genome shotgun (WGS) entry which is preliminary data.</text>
</comment>
<dbReference type="STRING" id="1890364.A0A2P6MX23"/>
<evidence type="ECO:0000256" key="10">
    <source>
        <dbReference type="ARBA" id="ARBA00023004"/>
    </source>
</evidence>
<keyword evidence="19" id="KW-1185">Reference proteome</keyword>
<evidence type="ECO:0000256" key="9">
    <source>
        <dbReference type="ARBA" id="ARBA00023002"/>
    </source>
</evidence>
<accession>A0A2P6MX23</accession>
<evidence type="ECO:0000256" key="4">
    <source>
        <dbReference type="ARBA" id="ARBA00008654"/>
    </source>
</evidence>
<dbReference type="InterPro" id="IPR012776">
    <property type="entry name" value="Trimethyllysine_dOase"/>
</dbReference>
<dbReference type="Pfam" id="PF06155">
    <property type="entry name" value="GBBH-like_N"/>
    <property type="match status" value="1"/>
</dbReference>
<evidence type="ECO:0000256" key="7">
    <source>
        <dbReference type="ARBA" id="ARBA00022873"/>
    </source>
</evidence>